<comment type="caution">
    <text evidence="2">The sequence shown here is derived from an EMBL/GenBank/DDBJ whole genome shotgun (WGS) entry which is preliminary data.</text>
</comment>
<reference evidence="2 3" key="1">
    <citation type="journal article" date="2019" name="Int. J. Syst. Evol. Microbiol.">
        <title>Thermogemmatispora aurantia sp. nov. and Thermogemmatispora argillosa sp. nov., within the class Ktedonobacteria, and emended description of the genus Thermogemmatispora.</title>
        <authorList>
            <person name="Zheng Y."/>
            <person name="Wang C.M."/>
            <person name="Sakai Y."/>
            <person name="Abe K."/>
            <person name="Yokota A."/>
            <person name="Yabe S."/>
        </authorList>
    </citation>
    <scope>NUCLEOTIDE SEQUENCE [LARGE SCALE GENOMIC DNA]</scope>
    <source>
        <strain evidence="2 3">A1-2</strain>
    </source>
</reference>
<accession>A0A5J4KA06</accession>
<evidence type="ECO:0000313" key="2">
    <source>
        <dbReference type="EMBL" id="GER85408.1"/>
    </source>
</evidence>
<dbReference type="AlphaFoldDB" id="A0A5J4KA06"/>
<evidence type="ECO:0000256" key="1">
    <source>
        <dbReference type="SAM" id="MobiDB-lite"/>
    </source>
</evidence>
<dbReference type="EMBL" id="BKZV01000007">
    <property type="protein sequence ID" value="GER85408.1"/>
    <property type="molecule type" value="Genomic_DNA"/>
</dbReference>
<sequence length="59" mass="6422">MAQRAGAWAYSRAHADKERSSATPAKLHEPVSGPICLRARIGKPPHITNQSVEESELVD</sequence>
<proteinExistence type="predicted"/>
<evidence type="ECO:0000313" key="3">
    <source>
        <dbReference type="Proteomes" id="UP000334820"/>
    </source>
</evidence>
<name>A0A5J4KA06_9CHLR</name>
<organism evidence="2 3">
    <name type="scientific">Thermogemmatispora aurantia</name>
    <dbReference type="NCBI Taxonomy" id="2045279"/>
    <lineage>
        <taxon>Bacteria</taxon>
        <taxon>Bacillati</taxon>
        <taxon>Chloroflexota</taxon>
        <taxon>Ktedonobacteria</taxon>
        <taxon>Thermogemmatisporales</taxon>
        <taxon>Thermogemmatisporaceae</taxon>
        <taxon>Thermogemmatispora</taxon>
    </lineage>
</organism>
<dbReference type="Proteomes" id="UP000334820">
    <property type="component" value="Unassembled WGS sequence"/>
</dbReference>
<gene>
    <name evidence="2" type="ORF">KTAU_40430</name>
</gene>
<feature type="region of interest" description="Disordered" evidence="1">
    <location>
        <begin position="1"/>
        <end position="29"/>
    </location>
</feature>
<keyword evidence="3" id="KW-1185">Reference proteome</keyword>
<protein>
    <submittedName>
        <fullName evidence="2">Uncharacterized protein</fullName>
    </submittedName>
</protein>